<accession>A0A165SPS6</accession>
<gene>
    <name evidence="1" type="ORF">DAEQUDRAFT_722986</name>
</gene>
<dbReference type="EMBL" id="KV429041">
    <property type="protein sequence ID" value="KZT72309.1"/>
    <property type="molecule type" value="Genomic_DNA"/>
</dbReference>
<dbReference type="InterPro" id="IPR032675">
    <property type="entry name" value="LRR_dom_sf"/>
</dbReference>
<dbReference type="Proteomes" id="UP000076727">
    <property type="component" value="Unassembled WGS sequence"/>
</dbReference>
<dbReference type="STRING" id="1314783.A0A165SPS6"/>
<organism evidence="1 2">
    <name type="scientific">Daedalea quercina L-15889</name>
    <dbReference type="NCBI Taxonomy" id="1314783"/>
    <lineage>
        <taxon>Eukaryota</taxon>
        <taxon>Fungi</taxon>
        <taxon>Dikarya</taxon>
        <taxon>Basidiomycota</taxon>
        <taxon>Agaricomycotina</taxon>
        <taxon>Agaricomycetes</taxon>
        <taxon>Polyporales</taxon>
        <taxon>Fomitopsis</taxon>
    </lineage>
</organism>
<sequence length="169" mass="19073">MDIYICRHTDPEEEEEEEEEQAPALIAACFRHLRVFHNLRRLTLMTDSCIVLDDEILEELAMSWPRLEHLQLSSSAEYPWMTSTATTLEGLAHLARYCPSLSFLAIDVDTSHADVSPHSKPGGGYCNRALWAIEFGQSRAEGNPAKIAAFLFAIFPNLRWIAHTRAGET</sequence>
<dbReference type="OrthoDB" id="2757320at2759"/>
<protein>
    <recommendedName>
        <fullName evidence="3">F-box domain-containing protein</fullName>
    </recommendedName>
</protein>
<evidence type="ECO:0000313" key="1">
    <source>
        <dbReference type="EMBL" id="KZT72309.1"/>
    </source>
</evidence>
<reference evidence="1 2" key="1">
    <citation type="journal article" date="2016" name="Mol. Biol. Evol.">
        <title>Comparative Genomics of Early-Diverging Mushroom-Forming Fungi Provides Insights into the Origins of Lignocellulose Decay Capabilities.</title>
        <authorList>
            <person name="Nagy L.G."/>
            <person name="Riley R."/>
            <person name="Tritt A."/>
            <person name="Adam C."/>
            <person name="Daum C."/>
            <person name="Floudas D."/>
            <person name="Sun H."/>
            <person name="Yadav J.S."/>
            <person name="Pangilinan J."/>
            <person name="Larsson K.H."/>
            <person name="Matsuura K."/>
            <person name="Barry K."/>
            <person name="Labutti K."/>
            <person name="Kuo R."/>
            <person name="Ohm R.A."/>
            <person name="Bhattacharya S.S."/>
            <person name="Shirouzu T."/>
            <person name="Yoshinaga Y."/>
            <person name="Martin F.M."/>
            <person name="Grigoriev I.V."/>
            <person name="Hibbett D.S."/>
        </authorList>
    </citation>
    <scope>NUCLEOTIDE SEQUENCE [LARGE SCALE GENOMIC DNA]</scope>
    <source>
        <strain evidence="1 2">L-15889</strain>
    </source>
</reference>
<name>A0A165SPS6_9APHY</name>
<dbReference type="AlphaFoldDB" id="A0A165SPS6"/>
<evidence type="ECO:0008006" key="3">
    <source>
        <dbReference type="Google" id="ProtNLM"/>
    </source>
</evidence>
<evidence type="ECO:0000313" key="2">
    <source>
        <dbReference type="Proteomes" id="UP000076727"/>
    </source>
</evidence>
<dbReference type="Gene3D" id="3.80.10.10">
    <property type="entry name" value="Ribonuclease Inhibitor"/>
    <property type="match status" value="1"/>
</dbReference>
<proteinExistence type="predicted"/>
<keyword evidence="2" id="KW-1185">Reference proteome</keyword>